<feature type="domain" description="PD-(D/E)XK endonuclease-like" evidence="1">
    <location>
        <begin position="8"/>
        <end position="266"/>
    </location>
</feature>
<dbReference type="InterPro" id="IPR011604">
    <property type="entry name" value="PDDEXK-like_dom_sf"/>
</dbReference>
<dbReference type="EMBL" id="CAEZTU010000007">
    <property type="protein sequence ID" value="CAB4571517.1"/>
    <property type="molecule type" value="Genomic_DNA"/>
</dbReference>
<dbReference type="AlphaFoldDB" id="A0A6J6E5S2"/>
<sequence>MSEIEMLQLSPSRISDYQQCPALYKYRAIDKIVERPGIDALRGSLVHLVLEKMFANQPQNRSFEEAVLTIAECFNELLKEEPELVCALDENIKFPLVEDAAAPIEKVEQLFNEAKSLIANYFGLEDPSKIQPKSTEELIEFNLNPTLKIKGYVDRIDISPQGWLRINDYKTGKSPNENFSSKAMFQLKFYALVIFKATNQIPKMLRLIYLKDSQILTYEPDQSDIDITLSKVESIASQIQDSKANNMWPTKVSRLCDYCYFKSICPEYN</sequence>
<reference evidence="2" key="1">
    <citation type="submission" date="2020-05" db="EMBL/GenBank/DDBJ databases">
        <authorList>
            <person name="Chiriac C."/>
            <person name="Salcher M."/>
            <person name="Ghai R."/>
            <person name="Kavagutti S V."/>
        </authorList>
    </citation>
    <scope>NUCLEOTIDE SEQUENCE</scope>
</reference>
<protein>
    <submittedName>
        <fullName evidence="2">Unannotated protein</fullName>
    </submittedName>
</protein>
<dbReference type="InterPro" id="IPR038726">
    <property type="entry name" value="PDDEXK_AddAB-type"/>
</dbReference>
<accession>A0A6J6E5S2</accession>
<dbReference type="Gene3D" id="3.90.320.10">
    <property type="match status" value="1"/>
</dbReference>
<gene>
    <name evidence="2" type="ORF">UFOPK1740_00271</name>
</gene>
<evidence type="ECO:0000313" key="2">
    <source>
        <dbReference type="EMBL" id="CAB4571517.1"/>
    </source>
</evidence>
<proteinExistence type="predicted"/>
<organism evidence="2">
    <name type="scientific">freshwater metagenome</name>
    <dbReference type="NCBI Taxonomy" id="449393"/>
    <lineage>
        <taxon>unclassified sequences</taxon>
        <taxon>metagenomes</taxon>
        <taxon>ecological metagenomes</taxon>
    </lineage>
</organism>
<dbReference type="InterPro" id="IPR011335">
    <property type="entry name" value="Restrct_endonuc-II-like"/>
</dbReference>
<name>A0A6J6E5S2_9ZZZZ</name>
<evidence type="ECO:0000259" key="1">
    <source>
        <dbReference type="Pfam" id="PF12705"/>
    </source>
</evidence>
<dbReference type="SUPFAM" id="SSF52980">
    <property type="entry name" value="Restriction endonuclease-like"/>
    <property type="match status" value="1"/>
</dbReference>
<dbReference type="Pfam" id="PF12705">
    <property type="entry name" value="PDDEXK_1"/>
    <property type="match status" value="1"/>
</dbReference>